<dbReference type="CDD" id="cd00882">
    <property type="entry name" value="Ras_like_GTPase"/>
    <property type="match status" value="1"/>
</dbReference>
<evidence type="ECO:0000256" key="4">
    <source>
        <dbReference type="ARBA" id="ARBA00023134"/>
    </source>
</evidence>
<dbReference type="RefSeq" id="WP_233088996.1">
    <property type="nucleotide sequence ID" value="NZ_BAABWN010000004.1"/>
</dbReference>
<dbReference type="EMBL" id="BAABWN010000004">
    <property type="protein sequence ID" value="GAA6167759.1"/>
    <property type="molecule type" value="Genomic_DNA"/>
</dbReference>
<dbReference type="PANTHER" id="PTHR42708:SF1">
    <property type="entry name" value="GLIDING MOTILITY PROTEIN MGLA"/>
    <property type="match status" value="1"/>
</dbReference>
<reference evidence="5 6" key="1">
    <citation type="submission" date="2024-04" db="EMBL/GenBank/DDBJ databases">
        <title>Draft genome sequence of Sessilibacter corallicola NBRC 116591.</title>
        <authorList>
            <person name="Miyakawa T."/>
            <person name="Kusuya Y."/>
            <person name="Miura T."/>
        </authorList>
    </citation>
    <scope>NUCLEOTIDE SEQUENCE [LARGE SCALE GENOMIC DNA]</scope>
    <source>
        <strain evidence="5 6">KU-00831-HH</strain>
    </source>
</reference>
<organism evidence="5 6">
    <name type="scientific">Sessilibacter corallicola</name>
    <dbReference type="NCBI Taxonomy" id="2904075"/>
    <lineage>
        <taxon>Bacteria</taxon>
        <taxon>Pseudomonadati</taxon>
        <taxon>Pseudomonadota</taxon>
        <taxon>Gammaproteobacteria</taxon>
        <taxon>Cellvibrionales</taxon>
        <taxon>Cellvibrionaceae</taxon>
        <taxon>Sessilibacter</taxon>
    </lineage>
</organism>
<gene>
    <name evidence="5" type="ORF">NBRC116591_15690</name>
</gene>
<comment type="caution">
    <text evidence="5">The sequence shown here is derived from an EMBL/GenBank/DDBJ whole genome shotgun (WGS) entry which is preliminary data.</text>
</comment>
<dbReference type="SUPFAM" id="SSF52540">
    <property type="entry name" value="P-loop containing nucleoside triphosphate hydrolases"/>
    <property type="match status" value="1"/>
</dbReference>
<evidence type="ECO:0000256" key="3">
    <source>
        <dbReference type="ARBA" id="ARBA00022801"/>
    </source>
</evidence>
<sequence>MAIKVVFVGPMGAGKTTAITAISDIPTVKTEAKNHDKSVYSKATTTVAMDYGELSLEDGNKLALYGIPGQRHFSFIWPIVAKGSLGSILLLDCSQSNWSDELEYYINAFRSHADTGAMVIGLNRVTDSDDVSDTMQQFSLNFELALPYFFMDPRESSDVNLLLEALIVNAELDLLLQEE</sequence>
<keyword evidence="4" id="KW-0342">GTP-binding</keyword>
<dbReference type="InterPro" id="IPR004130">
    <property type="entry name" value="Gpn"/>
</dbReference>
<dbReference type="InterPro" id="IPR052705">
    <property type="entry name" value="Gliding_Motility_GTPase"/>
</dbReference>
<evidence type="ECO:0000256" key="2">
    <source>
        <dbReference type="ARBA" id="ARBA00022741"/>
    </source>
</evidence>
<keyword evidence="2" id="KW-0547">Nucleotide-binding</keyword>
<dbReference type="Gene3D" id="3.40.50.300">
    <property type="entry name" value="P-loop containing nucleotide triphosphate hydrolases"/>
    <property type="match status" value="1"/>
</dbReference>
<keyword evidence="6" id="KW-1185">Reference proteome</keyword>
<name>A0ABQ0A7X9_9GAMM</name>
<comment type="similarity">
    <text evidence="1">Belongs to the GPN-loop GTPase family.</text>
</comment>
<evidence type="ECO:0000313" key="6">
    <source>
        <dbReference type="Proteomes" id="UP001465153"/>
    </source>
</evidence>
<dbReference type="InterPro" id="IPR027417">
    <property type="entry name" value="P-loop_NTPase"/>
</dbReference>
<evidence type="ECO:0000313" key="5">
    <source>
        <dbReference type="EMBL" id="GAA6167759.1"/>
    </source>
</evidence>
<dbReference type="PANTHER" id="PTHR42708">
    <property type="entry name" value="ATP/GTP-BINDING PROTEIN-RELATED"/>
    <property type="match status" value="1"/>
</dbReference>
<dbReference type="Pfam" id="PF03029">
    <property type="entry name" value="ATP_bind_1"/>
    <property type="match status" value="1"/>
</dbReference>
<protein>
    <submittedName>
        <fullName evidence="5">ATP/GTP-binding protein</fullName>
    </submittedName>
</protein>
<evidence type="ECO:0000256" key="1">
    <source>
        <dbReference type="ARBA" id="ARBA00005290"/>
    </source>
</evidence>
<keyword evidence="3" id="KW-0378">Hydrolase</keyword>
<dbReference type="Proteomes" id="UP001465153">
    <property type="component" value="Unassembled WGS sequence"/>
</dbReference>
<proteinExistence type="inferred from homology"/>
<accession>A0ABQ0A7X9</accession>